<dbReference type="InParanoid" id="A0A517SMB7"/>
<dbReference type="AlphaFoldDB" id="A0A517SMB7"/>
<dbReference type="EMBL" id="CP036271">
    <property type="protein sequence ID" value="QDT57273.1"/>
    <property type="molecule type" value="Genomic_DNA"/>
</dbReference>
<dbReference type="Gene3D" id="3.80.10.10">
    <property type="entry name" value="Ribonuclease Inhibitor"/>
    <property type="match status" value="4"/>
</dbReference>
<sequence length="549" mass="58627" precursor="true">MVRVLLLLCGQLLALVPALLQAADSDRTFSSSVDLCVIQTHSWPSVAQIDHDTELLGRTTSSSVAIKVTGDEWCIQPVATSLTESHWDSICQEVQAKMIPGLSLSTLGVSPIRRDSVGLPARAWPKLGGLSSLKYLKLDASRTELEESLPALKSLHELRVLDLSWTECDDGCLARLGSLPKLEALDLTSCPITDRSIEIICSNRVLRRLRIGGTGLTADGIARIAKSLSLTHLATAGLHVSVESVTALAPTIIAADFGDCRLGNAHATALANCRALKVLSIRDNDITPDGIKIVLASLNLEELNVDRLQVDMATMLQISKMPALRAFSAVDCQSIGDDSIAVFAGCPQLRSLDLSGTRVGDDGIGVVCELDLQAIVCDGTSVGDEAMESIARVKNLMVLSIAGTGVTSRGISRLRACKRLAYLNVGGGTIEVDAGHALGSLSQLKTLMCGECTFKPGCMEAIAGRNPPVEWLYLAGSNFSSSDVPSLRRLPQLWYLDVSDCEGLSSDAMLGFVDVESLLVLSCGRNVSNRYSRAVERLEKAFSGRLLVE</sequence>
<dbReference type="Pfam" id="PF13516">
    <property type="entry name" value="LRR_6"/>
    <property type="match status" value="3"/>
</dbReference>
<reference evidence="2 3" key="1">
    <citation type="submission" date="2019-02" db="EMBL/GenBank/DDBJ databases">
        <title>Deep-cultivation of Planctomycetes and their phenomic and genomic characterization uncovers novel biology.</title>
        <authorList>
            <person name="Wiegand S."/>
            <person name="Jogler M."/>
            <person name="Boedeker C."/>
            <person name="Pinto D."/>
            <person name="Vollmers J."/>
            <person name="Rivas-Marin E."/>
            <person name="Kohn T."/>
            <person name="Peeters S.H."/>
            <person name="Heuer A."/>
            <person name="Rast P."/>
            <person name="Oberbeckmann S."/>
            <person name="Bunk B."/>
            <person name="Jeske O."/>
            <person name="Meyerdierks A."/>
            <person name="Storesund J.E."/>
            <person name="Kallscheuer N."/>
            <person name="Luecker S."/>
            <person name="Lage O.M."/>
            <person name="Pohl T."/>
            <person name="Merkel B.J."/>
            <person name="Hornburger P."/>
            <person name="Mueller R.-W."/>
            <person name="Bruemmer F."/>
            <person name="Labrenz M."/>
            <person name="Spormann A.M."/>
            <person name="Op den Camp H."/>
            <person name="Overmann J."/>
            <person name="Amann R."/>
            <person name="Jetten M.S.M."/>
            <person name="Mascher T."/>
            <person name="Medema M.H."/>
            <person name="Devos D.P."/>
            <person name="Kaster A.-K."/>
            <person name="Ovreas L."/>
            <person name="Rohde M."/>
            <person name="Galperin M.Y."/>
            <person name="Jogler C."/>
        </authorList>
    </citation>
    <scope>NUCLEOTIDE SEQUENCE [LARGE SCALE GENOMIC DNA]</scope>
    <source>
        <strain evidence="2 3">Pan44</strain>
    </source>
</reference>
<evidence type="ECO:0000313" key="2">
    <source>
        <dbReference type="EMBL" id="QDT57273.1"/>
    </source>
</evidence>
<dbReference type="SMART" id="SM00367">
    <property type="entry name" value="LRR_CC"/>
    <property type="match status" value="4"/>
</dbReference>
<keyword evidence="1" id="KW-0732">Signal</keyword>
<dbReference type="InterPro" id="IPR032675">
    <property type="entry name" value="LRR_dom_sf"/>
</dbReference>
<keyword evidence="3" id="KW-1185">Reference proteome</keyword>
<name>A0A517SMB7_9PLAN</name>
<proteinExistence type="predicted"/>
<dbReference type="Proteomes" id="UP000315700">
    <property type="component" value="Chromosome"/>
</dbReference>
<feature type="chain" id="PRO_5022006709" evidence="1">
    <location>
        <begin position="23"/>
        <end position="549"/>
    </location>
</feature>
<feature type="signal peptide" evidence="1">
    <location>
        <begin position="1"/>
        <end position="22"/>
    </location>
</feature>
<dbReference type="SMART" id="SM00368">
    <property type="entry name" value="LRR_RI"/>
    <property type="match status" value="4"/>
</dbReference>
<dbReference type="SUPFAM" id="SSF52047">
    <property type="entry name" value="RNI-like"/>
    <property type="match status" value="1"/>
</dbReference>
<evidence type="ECO:0000256" key="1">
    <source>
        <dbReference type="SAM" id="SignalP"/>
    </source>
</evidence>
<dbReference type="OrthoDB" id="232968at2"/>
<dbReference type="InterPro" id="IPR001611">
    <property type="entry name" value="Leu-rich_rpt"/>
</dbReference>
<accession>A0A517SMB7</accession>
<dbReference type="GO" id="GO:0019005">
    <property type="term" value="C:SCF ubiquitin ligase complex"/>
    <property type="evidence" value="ECO:0007669"/>
    <property type="project" value="TreeGrafter"/>
</dbReference>
<evidence type="ECO:0000313" key="3">
    <source>
        <dbReference type="Proteomes" id="UP000315700"/>
    </source>
</evidence>
<dbReference type="PANTHER" id="PTHR13318:SF190">
    <property type="entry name" value="PARTNER OF PAIRED, ISOFORM B"/>
    <property type="match status" value="1"/>
</dbReference>
<dbReference type="InterPro" id="IPR006553">
    <property type="entry name" value="Leu-rich_rpt_Cys-con_subtyp"/>
</dbReference>
<organism evidence="2 3">
    <name type="scientific">Caulifigura coniformis</name>
    <dbReference type="NCBI Taxonomy" id="2527983"/>
    <lineage>
        <taxon>Bacteria</taxon>
        <taxon>Pseudomonadati</taxon>
        <taxon>Planctomycetota</taxon>
        <taxon>Planctomycetia</taxon>
        <taxon>Planctomycetales</taxon>
        <taxon>Planctomycetaceae</taxon>
        <taxon>Caulifigura</taxon>
    </lineage>
</organism>
<protein>
    <submittedName>
        <fullName evidence="2">Leucine Rich repeats (2 copies)</fullName>
    </submittedName>
</protein>
<gene>
    <name evidence="2" type="ORF">Pan44_53410</name>
</gene>
<dbReference type="GO" id="GO:0031146">
    <property type="term" value="P:SCF-dependent proteasomal ubiquitin-dependent protein catabolic process"/>
    <property type="evidence" value="ECO:0007669"/>
    <property type="project" value="TreeGrafter"/>
</dbReference>
<dbReference type="PANTHER" id="PTHR13318">
    <property type="entry name" value="PARTNER OF PAIRED, ISOFORM B-RELATED"/>
    <property type="match status" value="1"/>
</dbReference>
<dbReference type="RefSeq" id="WP_145034642.1">
    <property type="nucleotide sequence ID" value="NZ_CP036271.1"/>
</dbReference>
<dbReference type="KEGG" id="ccos:Pan44_53410"/>